<evidence type="ECO:0000256" key="1">
    <source>
        <dbReference type="ARBA" id="ARBA00022598"/>
    </source>
</evidence>
<comment type="caution">
    <text evidence="3">The sequence shown here is derived from an EMBL/GenBank/DDBJ whole genome shotgun (WGS) entry which is preliminary data.</text>
</comment>
<dbReference type="SUPFAM" id="SSF56801">
    <property type="entry name" value="Acetyl-CoA synthetase-like"/>
    <property type="match status" value="1"/>
</dbReference>
<accession>A0A3D4V4S9</accession>
<evidence type="ECO:0000313" key="3">
    <source>
        <dbReference type="EMBL" id="HCT55804.1"/>
    </source>
</evidence>
<dbReference type="OMA" id="KLRFTRM"/>
<reference evidence="3 4" key="1">
    <citation type="journal article" date="2018" name="Nat. Biotechnol.">
        <title>A standardized bacterial taxonomy based on genome phylogeny substantially revises the tree of life.</title>
        <authorList>
            <person name="Parks D.H."/>
            <person name="Chuvochina M."/>
            <person name="Waite D.W."/>
            <person name="Rinke C."/>
            <person name="Skarshewski A."/>
            <person name="Chaumeil P.A."/>
            <person name="Hugenholtz P."/>
        </authorList>
    </citation>
    <scope>NUCLEOTIDE SEQUENCE [LARGE SCALE GENOMIC DNA]</scope>
    <source>
        <strain evidence="3">UBA8844</strain>
    </source>
</reference>
<dbReference type="Gene3D" id="3.30.300.30">
    <property type="match status" value="1"/>
</dbReference>
<dbReference type="InterPro" id="IPR050237">
    <property type="entry name" value="ATP-dep_AMP-bd_enzyme"/>
</dbReference>
<feature type="domain" description="AMP-dependent synthetase/ligase" evidence="2">
    <location>
        <begin position="7"/>
        <end position="358"/>
    </location>
</feature>
<dbReference type="GO" id="GO:0016874">
    <property type="term" value="F:ligase activity"/>
    <property type="evidence" value="ECO:0007669"/>
    <property type="project" value="UniProtKB-KW"/>
</dbReference>
<organism evidence="3 4">
    <name type="scientific">Gemmatimonas aurantiaca</name>
    <dbReference type="NCBI Taxonomy" id="173480"/>
    <lineage>
        <taxon>Bacteria</taxon>
        <taxon>Pseudomonadati</taxon>
        <taxon>Gemmatimonadota</taxon>
        <taxon>Gemmatimonadia</taxon>
        <taxon>Gemmatimonadales</taxon>
        <taxon>Gemmatimonadaceae</taxon>
        <taxon>Gemmatimonas</taxon>
    </lineage>
</organism>
<dbReference type="PANTHER" id="PTHR43767">
    <property type="entry name" value="LONG-CHAIN-FATTY-ACID--COA LIGASE"/>
    <property type="match status" value="1"/>
</dbReference>
<dbReference type="PANTHER" id="PTHR43767:SF8">
    <property type="entry name" value="LONG-CHAIN-FATTY-ACID--COA LIGASE"/>
    <property type="match status" value="1"/>
</dbReference>
<keyword evidence="1" id="KW-0436">Ligase</keyword>
<evidence type="ECO:0000259" key="2">
    <source>
        <dbReference type="Pfam" id="PF00501"/>
    </source>
</evidence>
<sequence length="489" mass="52392">MMLLDAGAPDAIALIDATSGETVRYQDLRERVDTARAAWLRDLAPECVDRHLRAPALVFLQVRNDIASIVALLSLRAAGFGVVLVDGSLDTQVRDGLIATYRPVCVVTSDAQSVSDPQPIATVNGLFRSPVADQYGLATVHDTFAFGLATSGSTGSPKLVRLTEQAVVANARSIAEALSIDASDRAITCLPLHYAYGLSLLTSHLATGASVVVTDKGFMDGAFWSAVKQHNVTALAGVPYMYEMLERLGAARAVPSSVRVMTQAGGRLRDESVERLHAFMQLRGGRFHVMYGQTEATARITVMPHDWLPARVGSAGRVIPGGTIEIRQLVDGAAAGPLLAHDEDGEVWYRGPNVMLGYATTREELALGDELGGSLRTGDIGHLDADGCLTITGRVKRIGKLFGVRIDLDAIERQLSVAFPAAVIETDNQLVVFTVMPAATPDDPALRSLVQQLSSQLRVQQRNIVVKPIEALPRTSSGKVDYPALRRAL</sequence>
<dbReference type="InterPro" id="IPR042099">
    <property type="entry name" value="ANL_N_sf"/>
</dbReference>
<protein>
    <submittedName>
        <fullName evidence="3">AMP-dependent acyl-CoA synthetase</fullName>
    </submittedName>
</protein>
<dbReference type="InterPro" id="IPR045851">
    <property type="entry name" value="AMP-bd_C_sf"/>
</dbReference>
<dbReference type="AlphaFoldDB" id="A0A3D4V4S9"/>
<gene>
    <name evidence="3" type="ORF">DGD08_01185</name>
</gene>
<dbReference type="EMBL" id="DPIY01000001">
    <property type="protein sequence ID" value="HCT55804.1"/>
    <property type="molecule type" value="Genomic_DNA"/>
</dbReference>
<dbReference type="InterPro" id="IPR000873">
    <property type="entry name" value="AMP-dep_synth/lig_dom"/>
</dbReference>
<dbReference type="Gene3D" id="3.40.50.12780">
    <property type="entry name" value="N-terminal domain of ligase-like"/>
    <property type="match status" value="1"/>
</dbReference>
<dbReference type="Proteomes" id="UP000264071">
    <property type="component" value="Unassembled WGS sequence"/>
</dbReference>
<dbReference type="Pfam" id="PF00501">
    <property type="entry name" value="AMP-binding"/>
    <property type="match status" value="1"/>
</dbReference>
<proteinExistence type="predicted"/>
<evidence type="ECO:0000313" key="4">
    <source>
        <dbReference type="Proteomes" id="UP000264071"/>
    </source>
</evidence>
<name>A0A3D4V4S9_9BACT</name>